<evidence type="ECO:0000313" key="10">
    <source>
        <dbReference type="Proteomes" id="UP000779574"/>
    </source>
</evidence>
<dbReference type="InterPro" id="IPR049326">
    <property type="entry name" value="Rhodopsin_dom_fungi"/>
</dbReference>
<keyword evidence="3 7" id="KW-1133">Transmembrane helix</keyword>
<feature type="region of interest" description="Disordered" evidence="6">
    <location>
        <begin position="286"/>
        <end position="312"/>
    </location>
</feature>
<comment type="subcellular location">
    <subcellularLocation>
        <location evidence="1">Membrane</location>
        <topology evidence="1">Multi-pass membrane protein</topology>
    </subcellularLocation>
</comment>
<feature type="transmembrane region" description="Helical" evidence="7">
    <location>
        <begin position="192"/>
        <end position="212"/>
    </location>
</feature>
<gene>
    <name evidence="9" type="ORF">KCU76_g14418</name>
</gene>
<feature type="transmembrane region" description="Helical" evidence="7">
    <location>
        <begin position="59"/>
        <end position="83"/>
    </location>
</feature>
<feature type="transmembrane region" description="Helical" evidence="7">
    <location>
        <begin position="147"/>
        <end position="166"/>
    </location>
</feature>
<evidence type="ECO:0000256" key="6">
    <source>
        <dbReference type="SAM" id="MobiDB-lite"/>
    </source>
</evidence>
<proteinExistence type="inferred from homology"/>
<dbReference type="PANTHER" id="PTHR33048">
    <property type="entry name" value="PTH11-LIKE INTEGRAL MEMBRANE PROTEIN (AFU_ORTHOLOGUE AFUA_5G11245)"/>
    <property type="match status" value="1"/>
</dbReference>
<dbReference type="Proteomes" id="UP000779574">
    <property type="component" value="Unassembled WGS sequence"/>
</dbReference>
<evidence type="ECO:0000256" key="2">
    <source>
        <dbReference type="ARBA" id="ARBA00022692"/>
    </source>
</evidence>
<sequence length="358" mass="40496">MARSVTELYGSPPPGIDLQAHQEVLDDSVVAVLATIATLAVAFRIIVKKRKCVGLDGDDWFILMALLGEYGTAACTLTSNYFGAGKHVWATNTPSLRKMSIALFIYPWIYVVATVGLKLSFCWTYMRIFSLSSVRGTIRCRTWIDRSLVACALASCIYALSVWLPMTVACRPLHHFWDQYTGASNGSCMDYLSMWIFTGICSAALDLIILLLPIPWIWSLQMSWTKKLSVMGILALGTLIAVKRTSCPVTLNKGMAEELPTRFHVSEGRMKKGMMKKNWKNWGFVTRGGNTQRQSQQRRHSRVTRKSRRKDGETSRERVHWIVGFELRQALLLNRHLVTGFPWRTHDRQTTLLDGRGT</sequence>
<keyword evidence="4 7" id="KW-0472">Membrane</keyword>
<feature type="domain" description="Rhodopsin" evidence="8">
    <location>
        <begin position="44"/>
        <end position="244"/>
    </location>
</feature>
<evidence type="ECO:0000256" key="4">
    <source>
        <dbReference type="ARBA" id="ARBA00023136"/>
    </source>
</evidence>
<evidence type="ECO:0000256" key="7">
    <source>
        <dbReference type="SAM" id="Phobius"/>
    </source>
</evidence>
<dbReference type="PANTHER" id="PTHR33048:SF47">
    <property type="entry name" value="INTEGRAL MEMBRANE PROTEIN-RELATED"/>
    <property type="match status" value="1"/>
</dbReference>
<evidence type="ECO:0000256" key="3">
    <source>
        <dbReference type="ARBA" id="ARBA00022989"/>
    </source>
</evidence>
<evidence type="ECO:0000256" key="1">
    <source>
        <dbReference type="ARBA" id="ARBA00004141"/>
    </source>
</evidence>
<feature type="compositionally biased region" description="Basic residues" evidence="6">
    <location>
        <begin position="296"/>
        <end position="309"/>
    </location>
</feature>
<name>A0A9P8E791_AURME</name>
<reference evidence="9" key="1">
    <citation type="journal article" date="2021" name="J Fungi (Basel)">
        <title>Virulence traits and population genomics of the black yeast Aureobasidium melanogenum.</title>
        <authorList>
            <person name="Cernosa A."/>
            <person name="Sun X."/>
            <person name="Gostincar C."/>
            <person name="Fang C."/>
            <person name="Gunde-Cimerman N."/>
            <person name="Song Z."/>
        </authorList>
    </citation>
    <scope>NUCLEOTIDE SEQUENCE</scope>
    <source>
        <strain evidence="9">EXF-9911</strain>
    </source>
</reference>
<evidence type="ECO:0000256" key="5">
    <source>
        <dbReference type="ARBA" id="ARBA00038359"/>
    </source>
</evidence>
<feature type="transmembrane region" description="Helical" evidence="7">
    <location>
        <begin position="103"/>
        <end position="126"/>
    </location>
</feature>
<evidence type="ECO:0000259" key="8">
    <source>
        <dbReference type="Pfam" id="PF20684"/>
    </source>
</evidence>
<feature type="non-terminal residue" evidence="9">
    <location>
        <position position="358"/>
    </location>
</feature>
<dbReference type="GO" id="GO:0016020">
    <property type="term" value="C:membrane"/>
    <property type="evidence" value="ECO:0007669"/>
    <property type="project" value="UniProtKB-SubCell"/>
</dbReference>
<evidence type="ECO:0000313" key="9">
    <source>
        <dbReference type="EMBL" id="KAG9681563.1"/>
    </source>
</evidence>
<organism evidence="9 10">
    <name type="scientific">Aureobasidium melanogenum</name>
    <name type="common">Aureobasidium pullulans var. melanogenum</name>
    <dbReference type="NCBI Taxonomy" id="46634"/>
    <lineage>
        <taxon>Eukaryota</taxon>
        <taxon>Fungi</taxon>
        <taxon>Dikarya</taxon>
        <taxon>Ascomycota</taxon>
        <taxon>Pezizomycotina</taxon>
        <taxon>Dothideomycetes</taxon>
        <taxon>Dothideomycetidae</taxon>
        <taxon>Dothideales</taxon>
        <taxon>Saccotheciaceae</taxon>
        <taxon>Aureobasidium</taxon>
    </lineage>
</organism>
<reference evidence="9" key="2">
    <citation type="submission" date="2021-08" db="EMBL/GenBank/DDBJ databases">
        <authorList>
            <person name="Gostincar C."/>
            <person name="Sun X."/>
            <person name="Song Z."/>
            <person name="Gunde-Cimerman N."/>
        </authorList>
    </citation>
    <scope>NUCLEOTIDE SEQUENCE</scope>
    <source>
        <strain evidence="9">EXF-9911</strain>
    </source>
</reference>
<feature type="transmembrane region" description="Helical" evidence="7">
    <location>
        <begin position="28"/>
        <end position="47"/>
    </location>
</feature>
<dbReference type="Pfam" id="PF20684">
    <property type="entry name" value="Fung_rhodopsin"/>
    <property type="match status" value="1"/>
</dbReference>
<dbReference type="InterPro" id="IPR052337">
    <property type="entry name" value="SAT4-like"/>
</dbReference>
<accession>A0A9P8E791</accession>
<comment type="similarity">
    <text evidence="5">Belongs to the SAT4 family.</text>
</comment>
<keyword evidence="2 7" id="KW-0812">Transmembrane</keyword>
<dbReference type="EMBL" id="JAHFXF010000869">
    <property type="protein sequence ID" value="KAG9681563.1"/>
    <property type="molecule type" value="Genomic_DNA"/>
</dbReference>
<dbReference type="AlphaFoldDB" id="A0A9P8E791"/>
<comment type="caution">
    <text evidence="9">The sequence shown here is derived from an EMBL/GenBank/DDBJ whole genome shotgun (WGS) entry which is preliminary data.</text>
</comment>
<protein>
    <recommendedName>
        <fullName evidence="8">Rhodopsin domain-containing protein</fullName>
    </recommendedName>
</protein>